<dbReference type="AlphaFoldDB" id="A0A182WHR4"/>
<reference evidence="10" key="1">
    <citation type="submission" date="2013-03" db="EMBL/GenBank/DDBJ databases">
        <title>The Genome Sequence of Anopheles minimus MINIMUS1.</title>
        <authorList>
            <consortium name="The Broad Institute Genomics Platform"/>
            <person name="Neafsey D.E."/>
            <person name="Walton C."/>
            <person name="Walker B."/>
            <person name="Young S.K."/>
            <person name="Zeng Q."/>
            <person name="Gargeya S."/>
            <person name="Fitzgerald M."/>
            <person name="Haas B."/>
            <person name="Abouelleil A."/>
            <person name="Allen A.W."/>
            <person name="Alvarado L."/>
            <person name="Arachchi H.M."/>
            <person name="Berlin A.M."/>
            <person name="Chapman S.B."/>
            <person name="Gainer-Dewar J."/>
            <person name="Goldberg J."/>
            <person name="Griggs A."/>
            <person name="Gujja S."/>
            <person name="Hansen M."/>
            <person name="Howarth C."/>
            <person name="Imamovic A."/>
            <person name="Ireland A."/>
            <person name="Larimer J."/>
            <person name="McCowan C."/>
            <person name="Murphy C."/>
            <person name="Pearson M."/>
            <person name="Poon T.W."/>
            <person name="Priest M."/>
            <person name="Roberts A."/>
            <person name="Saif S."/>
            <person name="Shea T."/>
            <person name="Sisk P."/>
            <person name="Sykes S."/>
            <person name="Wortman J."/>
            <person name="Nusbaum C."/>
            <person name="Birren B."/>
        </authorList>
    </citation>
    <scope>NUCLEOTIDE SEQUENCE [LARGE SCALE GENOMIC DNA]</scope>
    <source>
        <strain evidence="10">MINIMUS1</strain>
    </source>
</reference>
<name>A0A182WHR4_9DIPT</name>
<feature type="signal peptide" evidence="8">
    <location>
        <begin position="1"/>
        <end position="27"/>
    </location>
</feature>
<evidence type="ECO:0000256" key="6">
    <source>
        <dbReference type="ARBA" id="ARBA00022725"/>
    </source>
</evidence>
<proteinExistence type="inferred from homology"/>
<dbReference type="PANTHER" id="PTHR21066">
    <property type="entry name" value="ODORANT-BINDING PROTEIN 59A-RELATED"/>
    <property type="match status" value="1"/>
</dbReference>
<dbReference type="GO" id="GO:0005576">
    <property type="term" value="C:extracellular region"/>
    <property type="evidence" value="ECO:0007669"/>
    <property type="project" value="UniProtKB-SubCell"/>
</dbReference>
<dbReference type="VEuPathDB" id="VectorBase:AMIN009918"/>
<evidence type="ECO:0000256" key="7">
    <source>
        <dbReference type="ARBA" id="ARBA00023157"/>
    </source>
</evidence>
<organism evidence="9 10">
    <name type="scientific">Anopheles minimus</name>
    <dbReference type="NCBI Taxonomy" id="112268"/>
    <lineage>
        <taxon>Eukaryota</taxon>
        <taxon>Metazoa</taxon>
        <taxon>Ecdysozoa</taxon>
        <taxon>Arthropoda</taxon>
        <taxon>Hexapoda</taxon>
        <taxon>Insecta</taxon>
        <taxon>Pterygota</taxon>
        <taxon>Neoptera</taxon>
        <taxon>Endopterygota</taxon>
        <taxon>Diptera</taxon>
        <taxon>Nematocera</taxon>
        <taxon>Culicoidea</taxon>
        <taxon>Culicidae</taxon>
        <taxon>Anophelinae</taxon>
        <taxon>Anopheles</taxon>
    </lineage>
</organism>
<keyword evidence="5" id="KW-0716">Sensory transduction</keyword>
<sequence>MYHHQQAFRLLVGFLLLSFPSSWKTLADDCIDLRVHCAFDCAYREMGFLQGEDQIDVENINTFQAAYDAAYQETIANAVNHCVGNKDNMRQEAELVNTTCSSFAVKFHACVIMQETINCPPERWNDSTICEKVKGGTPICKA</sequence>
<evidence type="ECO:0000256" key="1">
    <source>
        <dbReference type="ARBA" id="ARBA00004613"/>
    </source>
</evidence>
<dbReference type="SUPFAM" id="SSF47565">
    <property type="entry name" value="Insect pheromone/odorant-binding proteins"/>
    <property type="match status" value="1"/>
</dbReference>
<evidence type="ECO:0000256" key="5">
    <source>
        <dbReference type="ARBA" id="ARBA00022606"/>
    </source>
</evidence>
<protein>
    <submittedName>
        <fullName evidence="9">Uncharacterized protein</fullName>
    </submittedName>
</protein>
<dbReference type="PANTHER" id="PTHR21066:SF3">
    <property type="entry name" value="IP02236P"/>
    <property type="match status" value="1"/>
</dbReference>
<keyword evidence="8" id="KW-0732">Signal</keyword>
<dbReference type="InterPro" id="IPR036728">
    <property type="entry name" value="PBP_GOBP_sf"/>
</dbReference>
<keyword evidence="4" id="KW-0964">Secreted</keyword>
<reference evidence="9" key="2">
    <citation type="submission" date="2020-05" db="UniProtKB">
        <authorList>
            <consortium name="EnsemblMetazoa"/>
        </authorList>
    </citation>
    <scope>IDENTIFICATION</scope>
    <source>
        <strain evidence="9">MINIMUS1</strain>
    </source>
</reference>
<accession>A0A182WHR4</accession>
<feature type="chain" id="PRO_5008141477" evidence="8">
    <location>
        <begin position="28"/>
        <end position="142"/>
    </location>
</feature>
<dbReference type="GO" id="GO:0007608">
    <property type="term" value="P:sensory perception of smell"/>
    <property type="evidence" value="ECO:0007669"/>
    <property type="project" value="UniProtKB-KW"/>
</dbReference>
<keyword evidence="3" id="KW-0813">Transport</keyword>
<evidence type="ECO:0000313" key="9">
    <source>
        <dbReference type="EnsemblMetazoa" id="AMIN009918-PA"/>
    </source>
</evidence>
<evidence type="ECO:0000256" key="2">
    <source>
        <dbReference type="ARBA" id="ARBA00008098"/>
    </source>
</evidence>
<evidence type="ECO:0000256" key="8">
    <source>
        <dbReference type="SAM" id="SignalP"/>
    </source>
</evidence>
<dbReference type="Gene3D" id="1.10.238.270">
    <property type="match status" value="1"/>
</dbReference>
<evidence type="ECO:0000313" key="10">
    <source>
        <dbReference type="Proteomes" id="UP000075920"/>
    </source>
</evidence>
<evidence type="ECO:0000256" key="3">
    <source>
        <dbReference type="ARBA" id="ARBA00022448"/>
    </source>
</evidence>
<comment type="subcellular location">
    <subcellularLocation>
        <location evidence="1">Secreted</location>
    </subcellularLocation>
</comment>
<keyword evidence="6" id="KW-0552">Olfaction</keyword>
<keyword evidence="10" id="KW-1185">Reference proteome</keyword>
<dbReference type="STRING" id="112268.A0A182WHR4"/>
<dbReference type="EnsemblMetazoa" id="AMIN009918-RA">
    <property type="protein sequence ID" value="AMIN009918-PA"/>
    <property type="gene ID" value="AMIN009918"/>
</dbReference>
<dbReference type="InterPro" id="IPR052295">
    <property type="entry name" value="Odorant-binding_protein"/>
</dbReference>
<dbReference type="GO" id="GO:0005549">
    <property type="term" value="F:odorant binding"/>
    <property type="evidence" value="ECO:0007669"/>
    <property type="project" value="InterPro"/>
</dbReference>
<comment type="similarity">
    <text evidence="2">Belongs to the PBP/GOBP family.</text>
</comment>
<dbReference type="Proteomes" id="UP000075920">
    <property type="component" value="Unassembled WGS sequence"/>
</dbReference>
<evidence type="ECO:0000256" key="4">
    <source>
        <dbReference type="ARBA" id="ARBA00022525"/>
    </source>
</evidence>
<keyword evidence="7" id="KW-1015">Disulfide bond</keyword>